<dbReference type="RefSeq" id="WP_265212687.1">
    <property type="nucleotide sequence ID" value="NZ_JBGMEF010000018.1"/>
</dbReference>
<keyword evidence="2" id="KW-1133">Transmembrane helix</keyword>
<feature type="transmembrane region" description="Helical" evidence="2">
    <location>
        <begin position="39"/>
        <end position="55"/>
    </location>
</feature>
<protein>
    <submittedName>
        <fullName evidence="4">LCP family protein</fullName>
    </submittedName>
</protein>
<sequence>MESIKKHLPKIIIIISLLMNIAFAYFINRYNILPMKYRLLVIGSSILLMLIYILLYTKGKIKGAFNVLYLIALLFIVVGQGVAISYANTSIRTIDEINKNKNITKTQMSYIVRKDSSYKSLEDIKDATIATSEADNEETIDKIISEYNDKYQGNLSKVKYVDYITLAKSLLSGKEEVILLNEGFRQIIEENIEDFADQTRILDSVLVEGKSEEKEKEEVAKDDSFNVYISGIDTYGSLSTVSRSDVNLIISVNPTAGKVLITTIPRDSYVDIPGIGKDKLTHAGLYGVDKSIATLESLFGEDIDYYAKVNFTTLKDLIDLLGGIEVENPRAFSASGYNFVQGKNHLDGTAALVFARDRYHQAAGDFDRGKNHTRIIEGIIRKMLSPQMLLNFGDIAGVALKSVNTNMPYDKMIELVNRQLDEGTSWKIRSQALEGKGTMDLPSALMPDSRLYMMVPNEDSKNKVKESIEENNK</sequence>
<feature type="transmembrane region" description="Helical" evidence="2">
    <location>
        <begin position="67"/>
        <end position="87"/>
    </location>
</feature>
<dbReference type="Pfam" id="PF03816">
    <property type="entry name" value="LytR_cpsA_psr"/>
    <property type="match status" value="1"/>
</dbReference>
<comment type="caution">
    <text evidence="4">The sequence shown here is derived from an EMBL/GenBank/DDBJ whole genome shotgun (WGS) entry which is preliminary data.</text>
</comment>
<dbReference type="Proteomes" id="UP001637994">
    <property type="component" value="Unassembled WGS sequence"/>
</dbReference>
<feature type="domain" description="Cell envelope-related transcriptional attenuator" evidence="3">
    <location>
        <begin position="243"/>
        <end position="384"/>
    </location>
</feature>
<dbReference type="InterPro" id="IPR004474">
    <property type="entry name" value="LytR_CpsA_psr"/>
</dbReference>
<feature type="transmembrane region" description="Helical" evidence="2">
    <location>
        <begin position="7"/>
        <end position="27"/>
    </location>
</feature>
<dbReference type="Gene3D" id="3.40.630.190">
    <property type="entry name" value="LCP protein"/>
    <property type="match status" value="1"/>
</dbReference>
<dbReference type="PANTHER" id="PTHR33392">
    <property type="entry name" value="POLYISOPRENYL-TEICHOIC ACID--PEPTIDOGLYCAN TEICHOIC ACID TRANSFERASE TAGU"/>
    <property type="match status" value="1"/>
</dbReference>
<evidence type="ECO:0000313" key="4">
    <source>
        <dbReference type="EMBL" id="MFO3667202.1"/>
    </source>
</evidence>
<evidence type="ECO:0000259" key="3">
    <source>
        <dbReference type="Pfam" id="PF03816"/>
    </source>
</evidence>
<keyword evidence="5" id="KW-1185">Reference proteome</keyword>
<evidence type="ECO:0000313" key="5">
    <source>
        <dbReference type="Proteomes" id="UP001637994"/>
    </source>
</evidence>
<evidence type="ECO:0000256" key="2">
    <source>
        <dbReference type="SAM" id="Phobius"/>
    </source>
</evidence>
<dbReference type="SUPFAM" id="SSF53850">
    <property type="entry name" value="Periplasmic binding protein-like II"/>
    <property type="match status" value="1"/>
</dbReference>
<organism evidence="4 5">
    <name type="scientific">Anaerococcus kampingae</name>
    <dbReference type="NCBI Taxonomy" id="3115614"/>
    <lineage>
        <taxon>Bacteria</taxon>
        <taxon>Bacillati</taxon>
        <taxon>Bacillota</taxon>
        <taxon>Tissierellia</taxon>
        <taxon>Tissierellales</taxon>
        <taxon>Peptoniphilaceae</taxon>
        <taxon>Anaerococcus</taxon>
    </lineage>
</organism>
<keyword evidence="2" id="KW-0472">Membrane</keyword>
<name>A0ABW9MFF3_9FIRM</name>
<reference evidence="4 5" key="1">
    <citation type="journal article" date="2025" name="Anaerobe">
        <title>Description of Anaerococcus kampingiae sp. nov., Anaerococcus groningensis sp. nov., Anaerococcus martiniensis sp. nov., and Anaerococcus cruorum sp. nov., isolated from human clinical specimens.</title>
        <authorList>
            <person name="Boiten K.E."/>
            <person name="Meijer J."/>
            <person name="van Wezel E.M."/>
            <person name="Veloo A.C.M."/>
        </authorList>
    </citation>
    <scope>NUCLEOTIDE SEQUENCE [LARGE SCALE GENOMIC DNA]</scope>
    <source>
        <strain evidence="4 5">ENR0874</strain>
    </source>
</reference>
<evidence type="ECO:0000256" key="1">
    <source>
        <dbReference type="ARBA" id="ARBA00006068"/>
    </source>
</evidence>
<comment type="similarity">
    <text evidence="1">Belongs to the LytR/CpsA/Psr (LCP) family.</text>
</comment>
<dbReference type="NCBIfam" id="TIGR00350">
    <property type="entry name" value="lytR_cpsA_psr"/>
    <property type="match status" value="1"/>
</dbReference>
<gene>
    <name evidence="4" type="ORF">ACCQ42_05395</name>
</gene>
<accession>A0ABW9MFF3</accession>
<dbReference type="PANTHER" id="PTHR33392:SF6">
    <property type="entry name" value="POLYISOPRENYL-TEICHOIC ACID--PEPTIDOGLYCAN TEICHOIC ACID TRANSFERASE TAGU"/>
    <property type="match status" value="1"/>
</dbReference>
<dbReference type="EMBL" id="JBGMEF010000018">
    <property type="protein sequence ID" value="MFO3667202.1"/>
    <property type="molecule type" value="Genomic_DNA"/>
</dbReference>
<proteinExistence type="inferred from homology"/>
<keyword evidence="2" id="KW-0812">Transmembrane</keyword>
<dbReference type="InterPro" id="IPR050922">
    <property type="entry name" value="LytR/CpsA/Psr_CW_biosynth"/>
</dbReference>
<dbReference type="Gene3D" id="3.40.190.10">
    <property type="entry name" value="Periplasmic binding protein-like II"/>
    <property type="match status" value="1"/>
</dbReference>